<proteinExistence type="predicted"/>
<feature type="compositionally biased region" description="Low complexity" evidence="7">
    <location>
        <begin position="843"/>
        <end position="868"/>
    </location>
</feature>
<keyword evidence="4 8" id="KW-1133">Transmembrane helix</keyword>
<dbReference type="InterPro" id="IPR049452">
    <property type="entry name" value="Anoctamin_TM"/>
</dbReference>
<evidence type="ECO:0000313" key="11">
    <source>
        <dbReference type="EMBL" id="KOO22503.1"/>
    </source>
</evidence>
<feature type="transmembrane region" description="Helical" evidence="8">
    <location>
        <begin position="327"/>
        <end position="348"/>
    </location>
</feature>
<dbReference type="PANTHER" id="PTHR12308">
    <property type="entry name" value="ANOCTAMIN"/>
    <property type="match status" value="1"/>
</dbReference>
<feature type="region of interest" description="Disordered" evidence="7">
    <location>
        <begin position="1298"/>
        <end position="1323"/>
    </location>
</feature>
<feature type="transmembrane region" description="Helical" evidence="8">
    <location>
        <begin position="629"/>
        <end position="649"/>
    </location>
</feature>
<feature type="domain" description="Anoctamin transmembrane" evidence="9">
    <location>
        <begin position="355"/>
        <end position="804"/>
    </location>
</feature>
<gene>
    <name evidence="11" type="ORF">Ctob_000307</name>
</gene>
<feature type="transmembrane region" description="Helical" evidence="8">
    <location>
        <begin position="422"/>
        <end position="440"/>
    </location>
</feature>
<comment type="subcellular location">
    <subcellularLocation>
        <location evidence="1">Cell membrane</location>
        <topology evidence="1">Multi-pass membrane protein</topology>
    </subcellularLocation>
</comment>
<dbReference type="InterPro" id="IPR032394">
    <property type="entry name" value="Anoct_dimer"/>
</dbReference>
<feature type="transmembrane region" description="Helical" evidence="8">
    <location>
        <begin position="303"/>
        <end position="321"/>
    </location>
</feature>
<protein>
    <submittedName>
        <fullName evidence="11">Transmembrane protein 16h</fullName>
    </submittedName>
</protein>
<feature type="domain" description="Anoctamin dimerisation" evidence="10">
    <location>
        <begin position="59"/>
        <end position="245"/>
    </location>
</feature>
<dbReference type="EMBL" id="JWZX01003273">
    <property type="protein sequence ID" value="KOO22503.1"/>
    <property type="molecule type" value="Genomic_DNA"/>
</dbReference>
<feature type="compositionally biased region" description="Pro residues" evidence="7">
    <location>
        <begin position="883"/>
        <end position="898"/>
    </location>
</feature>
<evidence type="ECO:0000256" key="5">
    <source>
        <dbReference type="ARBA" id="ARBA00023136"/>
    </source>
</evidence>
<organism evidence="11 12">
    <name type="scientific">Chrysochromulina tobinii</name>
    <dbReference type="NCBI Taxonomy" id="1460289"/>
    <lineage>
        <taxon>Eukaryota</taxon>
        <taxon>Haptista</taxon>
        <taxon>Haptophyta</taxon>
        <taxon>Prymnesiophyceae</taxon>
        <taxon>Prymnesiales</taxon>
        <taxon>Chrysochromulinaceae</taxon>
        <taxon>Chrysochromulina</taxon>
    </lineage>
</organism>
<dbReference type="PANTHER" id="PTHR12308:SF73">
    <property type="entry name" value="ANOCTAMIN"/>
    <property type="match status" value="1"/>
</dbReference>
<reference evidence="12" key="1">
    <citation type="journal article" date="2015" name="PLoS Genet.">
        <title>Genome Sequence and Transcriptome Analyses of Chrysochromulina tobin: Metabolic Tools for Enhanced Algal Fitness in the Prominent Order Prymnesiales (Haptophyceae).</title>
        <authorList>
            <person name="Hovde B.T."/>
            <person name="Deodato C.R."/>
            <person name="Hunsperger H.M."/>
            <person name="Ryken S.A."/>
            <person name="Yost W."/>
            <person name="Jha R.K."/>
            <person name="Patterson J."/>
            <person name="Monnat R.J. Jr."/>
            <person name="Barlow S.B."/>
            <person name="Starkenburg S.R."/>
            <person name="Cattolico R.A."/>
        </authorList>
    </citation>
    <scope>NUCLEOTIDE SEQUENCE</scope>
    <source>
        <strain evidence="12">CCMP291</strain>
    </source>
</reference>
<keyword evidence="6" id="KW-0325">Glycoprotein</keyword>
<evidence type="ECO:0000256" key="4">
    <source>
        <dbReference type="ARBA" id="ARBA00022989"/>
    </source>
</evidence>
<evidence type="ECO:0000256" key="6">
    <source>
        <dbReference type="ARBA" id="ARBA00023180"/>
    </source>
</evidence>
<feature type="transmembrane region" description="Helical" evidence="8">
    <location>
        <begin position="548"/>
        <end position="569"/>
    </location>
</feature>
<name>A0A0M0J8G9_9EUKA</name>
<keyword evidence="3 8" id="KW-0812">Transmembrane</keyword>
<feature type="transmembrane region" description="Helical" evidence="8">
    <location>
        <begin position="376"/>
        <end position="393"/>
    </location>
</feature>
<dbReference type="InterPro" id="IPR007632">
    <property type="entry name" value="Anoctamin"/>
</dbReference>
<accession>A0A0M0J8G9</accession>
<evidence type="ECO:0000256" key="8">
    <source>
        <dbReference type="SAM" id="Phobius"/>
    </source>
</evidence>
<dbReference type="OrthoDB" id="296386at2759"/>
<evidence type="ECO:0000256" key="2">
    <source>
        <dbReference type="ARBA" id="ARBA00022475"/>
    </source>
</evidence>
<sequence length="1323" mass="147898">MGVPEEQDGGPELTEEERRQKNIAARKAERLALKKPDAEREKKLEAKDKERAMQGIVADFVLIYPVESEELLREKAKEALKRGGLSAVAGATGLGGIEHHLKKQLTELDKRQERRANMILKFRQAGLMTQLSRSRDGECMYLKVWATLDRLIVEAGRTETEMLVTQEVARSLSLATAPTPSFNLRNIPGLYLLLWLFCDKGKEAEEMRSYRDFDEDEIEIFERKKGRLFSSLERQRLVYSIVEGAEEVGGAQQDLDEMVARKAITSFVWPHSYEKEELWFRWGAMDEVGPIQGRWLRSTIPDLFRTMMWFLLLFFYIISIGMDARTFDLTCAITLGLLMASAMVAGMFKQPLHQVRDYFGESMAFYFAWMEHYETYLIYLAILALVAIAAGASEVFPMREGLETAADGRLVPVDDTRLVNSAWAKLIYCFIVAAWTTVYMESWKRRNAVLAYIWDVQDFEEEEAPRPEFLANFANGRWKAVGREEETGCLSSITKNIKMEEGYGFFTEDGRFVAIDQERGAQVCDEKKKYFPEEQRTKIKMYFAVPQLLLMTGLMIIGQLAILVFKMLVQVNVYLRTHPFWGGGFGQQIPNLLSVIWIQVMNNLYVTLATALNDLENYRTETEYQDQRILKVMVFTFINSYITLFYIAFIKANGVAVPFSEGISEDGRPYRDLCGYLPGESAEAPWDGSPDAPGDVTCGVRQGCFRFANTVPECTATSAVGAACCNFNATTLAESGCNFVFVKRDCSFDLRQMMVNYTLLKTVYEGILQVAVPVALTMYSQYKLEKQMKQHAKKQTKTVAVDQPETSPEANPFLTGINIQLPLSPVSPRLGTSSPASPDDGRSPPALDAAAPSSVKLPSPEAATAESSMPPPAPESPRLTPRPTSPAAPGMTPPPSPPEGEAALKAAHEETVAKGEETEGESEADEALWKDEVMAMTTPPPSPPSASVVPVAVKNDRRRAKRIAQRELAGMPPEEQRLAFHKSIELELTQEVFPGTFAEFLTKVVQFGYVSMFSAAFPIAAISSAVGNFIEIRLDAIKVLQSRRRRYEGAEDIGSWQDVLVLMSWIALPINVSLFVFTSWTFRKYVLVPSIATSDSCSPAVPYETIGDSAGIWPNFILQANGSINGSMSEAKATLSPRARFYGTDDSFTIKCAQNINDCWAAVGGVEWLPAQQYLVTEAMPRPYGTDELKEAVCNRGSKMYNQLHCEMCEGWSNEVLFWQMLVLFLVEHVLLVLKVFLAFIIPDSPQWVRDATARADFLRSVKHEVKRLSMDEDSPRLDATMKVEQTKAEIAALKKRLNESTDGQRSTSASAALGPATSGGFV</sequence>
<feature type="region of interest" description="Disordered" evidence="7">
    <location>
        <begin position="1"/>
        <end position="22"/>
    </location>
</feature>
<evidence type="ECO:0000259" key="10">
    <source>
        <dbReference type="Pfam" id="PF16178"/>
    </source>
</evidence>
<dbReference type="Proteomes" id="UP000037460">
    <property type="component" value="Unassembled WGS sequence"/>
</dbReference>
<feature type="region of interest" description="Disordered" evidence="7">
    <location>
        <begin position="824"/>
        <end position="925"/>
    </location>
</feature>
<feature type="compositionally biased region" description="Basic and acidic residues" evidence="7">
    <location>
        <begin position="906"/>
        <end position="917"/>
    </location>
</feature>
<dbReference type="Pfam" id="PF16178">
    <property type="entry name" value="Anoct_dimer"/>
    <property type="match status" value="1"/>
</dbReference>
<keyword evidence="2" id="KW-1003">Cell membrane</keyword>
<dbReference type="GO" id="GO:0005254">
    <property type="term" value="F:chloride channel activity"/>
    <property type="evidence" value="ECO:0007669"/>
    <property type="project" value="TreeGrafter"/>
</dbReference>
<feature type="domain" description="Anoctamin transmembrane" evidence="9">
    <location>
        <begin position="947"/>
        <end position="1255"/>
    </location>
</feature>
<keyword evidence="12" id="KW-1185">Reference proteome</keyword>
<dbReference type="GO" id="GO:0005886">
    <property type="term" value="C:plasma membrane"/>
    <property type="evidence" value="ECO:0007669"/>
    <property type="project" value="UniProtKB-SubCell"/>
</dbReference>
<evidence type="ECO:0000256" key="7">
    <source>
        <dbReference type="SAM" id="MobiDB-lite"/>
    </source>
</evidence>
<keyword evidence="5 8" id="KW-0472">Membrane</keyword>
<evidence type="ECO:0000259" key="9">
    <source>
        <dbReference type="Pfam" id="PF04547"/>
    </source>
</evidence>
<feature type="compositionally biased region" description="Polar residues" evidence="7">
    <location>
        <begin position="1301"/>
        <end position="1311"/>
    </location>
</feature>
<comment type="caution">
    <text evidence="11">The sequence shown here is derived from an EMBL/GenBank/DDBJ whole genome shotgun (WGS) entry which is preliminary data.</text>
</comment>
<dbReference type="Pfam" id="PF04547">
    <property type="entry name" value="Anoctamin"/>
    <property type="match status" value="2"/>
</dbReference>
<feature type="compositionally biased region" description="Acidic residues" evidence="7">
    <location>
        <begin position="1"/>
        <end position="15"/>
    </location>
</feature>
<evidence type="ECO:0000256" key="3">
    <source>
        <dbReference type="ARBA" id="ARBA00022692"/>
    </source>
</evidence>
<evidence type="ECO:0000313" key="12">
    <source>
        <dbReference type="Proteomes" id="UP000037460"/>
    </source>
</evidence>
<evidence type="ECO:0000256" key="1">
    <source>
        <dbReference type="ARBA" id="ARBA00004651"/>
    </source>
</evidence>
<dbReference type="GO" id="GO:0046983">
    <property type="term" value="F:protein dimerization activity"/>
    <property type="evidence" value="ECO:0007669"/>
    <property type="project" value="InterPro"/>
</dbReference>